<dbReference type="Gene3D" id="3.30.9.10">
    <property type="entry name" value="D-Amino Acid Oxidase, subunit A, domain 2"/>
    <property type="match status" value="1"/>
</dbReference>
<dbReference type="EMBL" id="JAJSOF020000021">
    <property type="protein sequence ID" value="KAJ4436626.1"/>
    <property type="molecule type" value="Genomic_DNA"/>
</dbReference>
<keyword evidence="9" id="KW-1185">Reference proteome</keyword>
<gene>
    <name evidence="8" type="ORF">ANN_16757</name>
</gene>
<reference evidence="8 9" key="1">
    <citation type="journal article" date="2022" name="Allergy">
        <title>Genome assembly and annotation of Periplaneta americana reveal a comprehensive cockroach allergen profile.</title>
        <authorList>
            <person name="Wang L."/>
            <person name="Xiong Q."/>
            <person name="Saelim N."/>
            <person name="Wang L."/>
            <person name="Nong W."/>
            <person name="Wan A.T."/>
            <person name="Shi M."/>
            <person name="Liu X."/>
            <person name="Cao Q."/>
            <person name="Hui J.H.L."/>
            <person name="Sookrung N."/>
            <person name="Leung T.F."/>
            <person name="Tungtrongchitr A."/>
            <person name="Tsui S.K.W."/>
        </authorList>
    </citation>
    <scope>NUCLEOTIDE SEQUENCE [LARGE SCALE GENOMIC DNA]</scope>
    <source>
        <strain evidence="8">PWHHKU_190912</strain>
    </source>
</reference>
<dbReference type="InterPro" id="IPR002938">
    <property type="entry name" value="FAD-bd"/>
</dbReference>
<name>A0ABQ8SS92_PERAM</name>
<accession>A0ABQ8SS92</accession>
<comment type="caution">
    <text evidence="8">The sequence shown here is derived from an EMBL/GenBank/DDBJ whole genome shotgun (WGS) entry which is preliminary data.</text>
</comment>
<dbReference type="Proteomes" id="UP001148838">
    <property type="component" value="Unassembled WGS sequence"/>
</dbReference>
<evidence type="ECO:0000256" key="2">
    <source>
        <dbReference type="ARBA" id="ARBA00005349"/>
    </source>
</evidence>
<dbReference type="Pfam" id="PF01494">
    <property type="entry name" value="FAD_binding_3"/>
    <property type="match status" value="1"/>
</dbReference>
<evidence type="ECO:0000259" key="7">
    <source>
        <dbReference type="Pfam" id="PF01494"/>
    </source>
</evidence>
<dbReference type="PROSITE" id="PS01304">
    <property type="entry name" value="UBIH"/>
    <property type="match status" value="1"/>
</dbReference>
<keyword evidence="5" id="KW-0560">Oxidoreductase</keyword>
<keyword evidence="3" id="KW-0285">Flavoprotein</keyword>
<protein>
    <recommendedName>
        <fullName evidence="7">FAD-binding domain-containing protein</fullName>
    </recommendedName>
</protein>
<evidence type="ECO:0000313" key="9">
    <source>
        <dbReference type="Proteomes" id="UP001148838"/>
    </source>
</evidence>
<dbReference type="InterPro" id="IPR010971">
    <property type="entry name" value="UbiH/COQ6"/>
</dbReference>
<dbReference type="PRINTS" id="PR00420">
    <property type="entry name" value="RNGMNOXGNASE"/>
</dbReference>
<evidence type="ECO:0000256" key="4">
    <source>
        <dbReference type="ARBA" id="ARBA00022827"/>
    </source>
</evidence>
<comment type="similarity">
    <text evidence="2">Belongs to the UbiH/COQ6 family.</text>
</comment>
<keyword evidence="4" id="KW-0274">FAD</keyword>
<comment type="cofactor">
    <cofactor evidence="1">
        <name>FAD</name>
        <dbReference type="ChEBI" id="CHEBI:57692"/>
    </cofactor>
</comment>
<evidence type="ECO:0000313" key="8">
    <source>
        <dbReference type="EMBL" id="KAJ4436626.1"/>
    </source>
</evidence>
<dbReference type="NCBIfam" id="TIGR01988">
    <property type="entry name" value="Ubi-OHases"/>
    <property type="match status" value="1"/>
</dbReference>
<dbReference type="SUPFAM" id="SSF51905">
    <property type="entry name" value="FAD/NAD(P)-binding domain"/>
    <property type="match status" value="1"/>
</dbReference>
<organism evidence="8 9">
    <name type="scientific">Periplaneta americana</name>
    <name type="common">American cockroach</name>
    <name type="synonym">Blatta americana</name>
    <dbReference type="NCBI Taxonomy" id="6978"/>
    <lineage>
        <taxon>Eukaryota</taxon>
        <taxon>Metazoa</taxon>
        <taxon>Ecdysozoa</taxon>
        <taxon>Arthropoda</taxon>
        <taxon>Hexapoda</taxon>
        <taxon>Insecta</taxon>
        <taxon>Pterygota</taxon>
        <taxon>Neoptera</taxon>
        <taxon>Polyneoptera</taxon>
        <taxon>Dictyoptera</taxon>
        <taxon>Blattodea</taxon>
        <taxon>Blattoidea</taxon>
        <taxon>Blattidae</taxon>
        <taxon>Blattinae</taxon>
        <taxon>Periplaneta</taxon>
    </lineage>
</organism>
<evidence type="ECO:0000256" key="6">
    <source>
        <dbReference type="ARBA" id="ARBA00023033"/>
    </source>
</evidence>
<dbReference type="PANTHER" id="PTHR43876">
    <property type="entry name" value="UBIQUINONE BIOSYNTHESIS MONOOXYGENASE COQ6, MITOCHONDRIAL"/>
    <property type="match status" value="1"/>
</dbReference>
<proteinExistence type="inferred from homology"/>
<evidence type="ECO:0000256" key="1">
    <source>
        <dbReference type="ARBA" id="ARBA00001974"/>
    </source>
</evidence>
<evidence type="ECO:0000256" key="5">
    <source>
        <dbReference type="ARBA" id="ARBA00023002"/>
    </source>
</evidence>
<dbReference type="InterPro" id="IPR051205">
    <property type="entry name" value="UbiH/COQ6_monooxygenase"/>
</dbReference>
<dbReference type="InterPro" id="IPR018168">
    <property type="entry name" value="Ubi_Hdrlase_CS"/>
</dbReference>
<sequence>MIAPHGQIGADGANSQVRKAMNVQYLSWNYHQMGIVATLKLSEPTENVVAWQRFLPTGPIALLPLTDELSSLVWSTSIQQAKELLRLSDESFVDALNDALWKKYPRDKVVDIATQKLNEILESMFLSSNAVRQLHPSIASVEEGSRAAFPLGFGHSTRYVSKGVVLVGDAAHRVHPLAGQGVNLGFGDVQCLSDLLCEAVFNGSTLGNMAHLRKYETLRQRHNVPTMLAVDGLQKLYGTTLTPVVVLRSLGLQLTHALNPVKVGTSTLI</sequence>
<feature type="domain" description="FAD-binding" evidence="7">
    <location>
        <begin position="8"/>
        <end position="220"/>
    </location>
</feature>
<dbReference type="PANTHER" id="PTHR43876:SF7">
    <property type="entry name" value="UBIQUINONE BIOSYNTHESIS MONOOXYGENASE COQ6, MITOCHONDRIAL"/>
    <property type="match status" value="1"/>
</dbReference>
<keyword evidence="6" id="KW-0503">Monooxygenase</keyword>
<dbReference type="Gene3D" id="3.50.50.60">
    <property type="entry name" value="FAD/NAD(P)-binding domain"/>
    <property type="match status" value="1"/>
</dbReference>
<evidence type="ECO:0000256" key="3">
    <source>
        <dbReference type="ARBA" id="ARBA00022630"/>
    </source>
</evidence>
<dbReference type="InterPro" id="IPR036188">
    <property type="entry name" value="FAD/NAD-bd_sf"/>
</dbReference>